<evidence type="ECO:0000313" key="2">
    <source>
        <dbReference type="EMBL" id="MED6112292.1"/>
    </source>
</evidence>
<protein>
    <submittedName>
        <fullName evidence="2">Uncharacterized protein</fullName>
    </submittedName>
</protein>
<accession>A0ABU6QJZ6</accession>
<feature type="compositionally biased region" description="Polar residues" evidence="1">
    <location>
        <begin position="17"/>
        <end position="37"/>
    </location>
</feature>
<dbReference type="Proteomes" id="UP001341840">
    <property type="component" value="Unassembled WGS sequence"/>
</dbReference>
<reference evidence="2 3" key="1">
    <citation type="journal article" date="2023" name="Plants (Basel)">
        <title>Bridging the Gap: Combining Genomics and Transcriptomics Approaches to Understand Stylosanthes scabra, an Orphan Legume from the Brazilian Caatinga.</title>
        <authorList>
            <person name="Ferreira-Neto J.R.C."/>
            <person name="da Silva M.D."/>
            <person name="Binneck E."/>
            <person name="de Melo N.F."/>
            <person name="da Silva R.H."/>
            <person name="de Melo A.L.T.M."/>
            <person name="Pandolfi V."/>
            <person name="Bustamante F.O."/>
            <person name="Brasileiro-Vidal A.C."/>
            <person name="Benko-Iseppon A.M."/>
        </authorList>
    </citation>
    <scope>NUCLEOTIDE SEQUENCE [LARGE SCALE GENOMIC DNA]</scope>
    <source>
        <tissue evidence="2">Leaves</tissue>
    </source>
</reference>
<evidence type="ECO:0000256" key="1">
    <source>
        <dbReference type="SAM" id="MobiDB-lite"/>
    </source>
</evidence>
<keyword evidence="3" id="KW-1185">Reference proteome</keyword>
<sequence>MPKVPSAGRELTRRLSSRNPTTTQKESKNGFLQVNTAATSKRPVPPFSVLSALRLRILKDGEDPVTLASVSEAIVEKSHRSSVHTGPFTLSQPIELIRAETGDL</sequence>
<organism evidence="2 3">
    <name type="scientific">Stylosanthes scabra</name>
    <dbReference type="NCBI Taxonomy" id="79078"/>
    <lineage>
        <taxon>Eukaryota</taxon>
        <taxon>Viridiplantae</taxon>
        <taxon>Streptophyta</taxon>
        <taxon>Embryophyta</taxon>
        <taxon>Tracheophyta</taxon>
        <taxon>Spermatophyta</taxon>
        <taxon>Magnoliopsida</taxon>
        <taxon>eudicotyledons</taxon>
        <taxon>Gunneridae</taxon>
        <taxon>Pentapetalae</taxon>
        <taxon>rosids</taxon>
        <taxon>fabids</taxon>
        <taxon>Fabales</taxon>
        <taxon>Fabaceae</taxon>
        <taxon>Papilionoideae</taxon>
        <taxon>50 kb inversion clade</taxon>
        <taxon>dalbergioids sensu lato</taxon>
        <taxon>Dalbergieae</taxon>
        <taxon>Pterocarpus clade</taxon>
        <taxon>Stylosanthes</taxon>
    </lineage>
</organism>
<evidence type="ECO:0000313" key="3">
    <source>
        <dbReference type="Proteomes" id="UP001341840"/>
    </source>
</evidence>
<feature type="region of interest" description="Disordered" evidence="1">
    <location>
        <begin position="1"/>
        <end position="37"/>
    </location>
</feature>
<name>A0ABU6QJZ6_9FABA</name>
<gene>
    <name evidence="2" type="ORF">PIB30_060354</name>
</gene>
<proteinExistence type="predicted"/>
<comment type="caution">
    <text evidence="2">The sequence shown here is derived from an EMBL/GenBank/DDBJ whole genome shotgun (WGS) entry which is preliminary data.</text>
</comment>
<dbReference type="EMBL" id="JASCZI010000533">
    <property type="protein sequence ID" value="MED6112292.1"/>
    <property type="molecule type" value="Genomic_DNA"/>
</dbReference>